<feature type="compositionally biased region" description="Low complexity" evidence="3">
    <location>
        <begin position="202"/>
        <end position="236"/>
    </location>
</feature>
<evidence type="ECO:0000313" key="6">
    <source>
        <dbReference type="Proteomes" id="UP000299084"/>
    </source>
</evidence>
<evidence type="ECO:0000313" key="5">
    <source>
        <dbReference type="EMBL" id="KAB1252571.1"/>
    </source>
</evidence>
<dbReference type="SMART" id="SM00360">
    <property type="entry name" value="RRM"/>
    <property type="match status" value="1"/>
</dbReference>
<reference evidence="5 6" key="1">
    <citation type="journal article" date="2019" name="Mol. Ecol. Resour.">
        <title>Improving Illumina assemblies with Hi-C and long reads: an example with the North African dromedary.</title>
        <authorList>
            <person name="Elbers J.P."/>
            <person name="Rogers M.F."/>
            <person name="Perelman P.L."/>
            <person name="Proskuryakova A.A."/>
            <person name="Serdyukova N.A."/>
            <person name="Johnson W.E."/>
            <person name="Horin P."/>
            <person name="Corander J."/>
            <person name="Murphy D."/>
            <person name="Burger P.A."/>
        </authorList>
    </citation>
    <scope>NUCLEOTIDE SEQUENCE [LARGE SCALE GENOMIC DNA]</scope>
    <source>
        <strain evidence="5">Drom800</strain>
        <tissue evidence="5">Blood</tissue>
    </source>
</reference>
<dbReference type="InterPro" id="IPR000504">
    <property type="entry name" value="RRM_dom"/>
</dbReference>
<dbReference type="InterPro" id="IPR012677">
    <property type="entry name" value="Nucleotide-bd_a/b_plait_sf"/>
</dbReference>
<dbReference type="Gene3D" id="3.30.70.330">
    <property type="match status" value="1"/>
</dbReference>
<evidence type="ECO:0000256" key="1">
    <source>
        <dbReference type="ARBA" id="ARBA00022884"/>
    </source>
</evidence>
<dbReference type="InterPro" id="IPR050441">
    <property type="entry name" value="RBM"/>
</dbReference>
<accession>A0A5N4C139</accession>
<dbReference type="STRING" id="9838.ENSCDRP00005027239"/>
<feature type="region of interest" description="Disordered" evidence="3">
    <location>
        <begin position="144"/>
        <end position="244"/>
    </location>
</feature>
<dbReference type="InterPro" id="IPR035979">
    <property type="entry name" value="RBD_domain_sf"/>
</dbReference>
<feature type="domain" description="RRM" evidence="4">
    <location>
        <begin position="62"/>
        <end position="140"/>
    </location>
</feature>
<dbReference type="Pfam" id="PF00076">
    <property type="entry name" value="RRM_1"/>
    <property type="match status" value="1"/>
</dbReference>
<keyword evidence="6" id="KW-1185">Reference proteome</keyword>
<proteinExistence type="predicted"/>
<dbReference type="CDD" id="cd12311">
    <property type="entry name" value="RRM_SRSF2_SRSF8"/>
    <property type="match status" value="1"/>
</dbReference>
<evidence type="ECO:0000256" key="2">
    <source>
        <dbReference type="PROSITE-ProRule" id="PRU00176"/>
    </source>
</evidence>
<evidence type="ECO:0000256" key="3">
    <source>
        <dbReference type="SAM" id="MobiDB-lite"/>
    </source>
</evidence>
<protein>
    <submittedName>
        <fullName evidence="5">Serine/arginine-rich splicing factor 2</fullName>
    </submittedName>
</protein>
<evidence type="ECO:0000259" key="4">
    <source>
        <dbReference type="PROSITE" id="PS50102"/>
    </source>
</evidence>
<dbReference type="GO" id="GO:0003723">
    <property type="term" value="F:RNA binding"/>
    <property type="evidence" value="ECO:0007669"/>
    <property type="project" value="UniProtKB-UniRule"/>
</dbReference>
<organism evidence="5 6">
    <name type="scientific">Camelus dromedarius</name>
    <name type="common">Dromedary</name>
    <name type="synonym">Arabian camel</name>
    <dbReference type="NCBI Taxonomy" id="9838"/>
    <lineage>
        <taxon>Eukaryota</taxon>
        <taxon>Metazoa</taxon>
        <taxon>Chordata</taxon>
        <taxon>Craniata</taxon>
        <taxon>Vertebrata</taxon>
        <taxon>Euteleostomi</taxon>
        <taxon>Mammalia</taxon>
        <taxon>Eutheria</taxon>
        <taxon>Laurasiatheria</taxon>
        <taxon>Artiodactyla</taxon>
        <taxon>Tylopoda</taxon>
        <taxon>Camelidae</taxon>
        <taxon>Camelus</taxon>
    </lineage>
</organism>
<comment type="caution">
    <text evidence="5">The sequence shown here is derived from an EMBL/GenBank/DDBJ whole genome shotgun (WGS) entry which is preliminary data.</text>
</comment>
<name>A0A5N4C139_CAMDR</name>
<sequence length="244" mass="27525">MLSLRNPALTSGLIPSLQCERVDHSHSLPRLQLSQNSVCRAQAELSNAMSYSRPPPNVDAMISLKVDNLTDRISPNILRRIFEKYGPIGDVYIPRDRFTKESRGFAFVRFLNKRHAEEAMDALDGMVLDGRKLRVQMAHYRRPPDLHHGLSRVTPPYRLEHQSCSPRLRHRSRSNTRSQSRSHGQSRLSHSKSPFRSHDRSPSTSTSRSTRSSKSKSSSGSGSSSVTTPRSKSRSPPLERQSNS</sequence>
<dbReference type="PROSITE" id="PS50102">
    <property type="entry name" value="RRM"/>
    <property type="match status" value="1"/>
</dbReference>
<dbReference type="EMBL" id="JWIN03000037">
    <property type="protein sequence ID" value="KAB1252571.1"/>
    <property type="molecule type" value="Genomic_DNA"/>
</dbReference>
<dbReference type="Proteomes" id="UP000299084">
    <property type="component" value="Unassembled WGS sequence"/>
</dbReference>
<dbReference type="SUPFAM" id="SSF54928">
    <property type="entry name" value="RNA-binding domain, RBD"/>
    <property type="match status" value="1"/>
</dbReference>
<gene>
    <name evidence="5" type="ORF">Cadr_000003524</name>
</gene>
<dbReference type="PANTHER" id="PTHR48034">
    <property type="entry name" value="TRANSFORMER-2 SEX-DETERMINING PROTEIN-RELATED"/>
    <property type="match status" value="1"/>
</dbReference>
<dbReference type="AlphaFoldDB" id="A0A5N4C139"/>
<keyword evidence="1 2" id="KW-0694">RNA-binding</keyword>